<keyword evidence="4" id="KW-0378">Hydrolase</keyword>
<name>A0A242K2G7_9ENTE</name>
<comment type="catalytic activity">
    <reaction evidence="4">
        <text>a D-aminoacyl-tRNA + H2O = a tRNA + a D-alpha-amino acid + H(+)</text>
        <dbReference type="Rhea" id="RHEA:13953"/>
        <dbReference type="Rhea" id="RHEA-COMP:10123"/>
        <dbReference type="Rhea" id="RHEA-COMP:10124"/>
        <dbReference type="ChEBI" id="CHEBI:15377"/>
        <dbReference type="ChEBI" id="CHEBI:15378"/>
        <dbReference type="ChEBI" id="CHEBI:59871"/>
        <dbReference type="ChEBI" id="CHEBI:78442"/>
        <dbReference type="ChEBI" id="CHEBI:79333"/>
        <dbReference type="EC" id="3.1.1.96"/>
    </reaction>
</comment>
<organism evidence="5">
    <name type="scientific">Candidatus Enterococcus clewellii</name>
    <dbReference type="NCBI Taxonomy" id="1834193"/>
    <lineage>
        <taxon>Bacteria</taxon>
        <taxon>Bacillati</taxon>
        <taxon>Bacillota</taxon>
        <taxon>Bacilli</taxon>
        <taxon>Lactobacillales</taxon>
        <taxon>Enterococcaceae</taxon>
        <taxon>Enterococcus</taxon>
    </lineage>
</organism>
<gene>
    <name evidence="4" type="primary">dtd</name>
    <name evidence="6" type="ORF">A5888_001398</name>
    <name evidence="5" type="ORF">A5888_003358</name>
</gene>
<comment type="catalytic activity">
    <reaction evidence="4">
        <text>glycyl-tRNA(Ala) + H2O = tRNA(Ala) + glycine + H(+)</text>
        <dbReference type="Rhea" id="RHEA:53744"/>
        <dbReference type="Rhea" id="RHEA-COMP:9657"/>
        <dbReference type="Rhea" id="RHEA-COMP:13640"/>
        <dbReference type="ChEBI" id="CHEBI:15377"/>
        <dbReference type="ChEBI" id="CHEBI:15378"/>
        <dbReference type="ChEBI" id="CHEBI:57305"/>
        <dbReference type="ChEBI" id="CHEBI:78442"/>
        <dbReference type="ChEBI" id="CHEBI:78522"/>
    </reaction>
</comment>
<dbReference type="EMBL" id="NGMM01000006">
    <property type="protein sequence ID" value="OTP12779.1"/>
    <property type="molecule type" value="Genomic_DNA"/>
</dbReference>
<dbReference type="GO" id="GO:0051500">
    <property type="term" value="F:D-tyrosyl-tRNA(Tyr) deacylase activity"/>
    <property type="evidence" value="ECO:0007669"/>
    <property type="project" value="TreeGrafter"/>
</dbReference>
<dbReference type="GO" id="GO:0043908">
    <property type="term" value="F:Ser(Gly)-tRNA(Ala) hydrolase activity"/>
    <property type="evidence" value="ECO:0007669"/>
    <property type="project" value="UniProtKB-UniRule"/>
</dbReference>
<dbReference type="AlphaFoldDB" id="A0A242K2G7"/>
<sequence>MKAVIQRVSQAKVEIEGQMIGEIGSGFMVLLGIHSDDTLEDVGYLVRKIGKLRVFEDSEGKMNLDIQTAGGGILSISQFTLYADTKKGNRPSFVSAARPEQAIPLYEAFNQQLREIGLLVATGEFGGDMAVTLTNDGPVTIIIDTKEK</sequence>
<dbReference type="GO" id="GO:0106026">
    <property type="term" value="F:Gly-tRNA(Ala) deacylase activity"/>
    <property type="evidence" value="ECO:0007669"/>
    <property type="project" value="UniProtKB-UniRule"/>
</dbReference>
<reference evidence="6" key="3">
    <citation type="submission" date="2024-03" db="EMBL/GenBank/DDBJ databases">
        <title>The Genome Sequence of Enterococcus sp. DIV0242b.</title>
        <authorList>
            <consortium name="The Broad Institute Genomics Platform"/>
            <consortium name="The Broad Institute Microbial Omics Core"/>
            <consortium name="The Broad Institute Genomic Center for Infectious Diseases"/>
            <person name="Earl A."/>
            <person name="Manson A."/>
            <person name="Gilmore M."/>
            <person name="Schwartman J."/>
            <person name="Shea T."/>
            <person name="Abouelleil A."/>
            <person name="Cao P."/>
            <person name="Chapman S."/>
            <person name="Cusick C."/>
            <person name="Young S."/>
            <person name="Neafsey D."/>
            <person name="Nusbaum C."/>
            <person name="Birren B."/>
        </authorList>
    </citation>
    <scope>NUCLEOTIDE SEQUENCE</scope>
    <source>
        <strain evidence="6">9E7_DIV0242</strain>
    </source>
</reference>
<dbReference type="HAMAP" id="MF_00518">
    <property type="entry name" value="Deacylase_Dtd"/>
    <property type="match status" value="1"/>
</dbReference>
<evidence type="ECO:0000256" key="4">
    <source>
        <dbReference type="HAMAP-Rule" id="MF_00518"/>
    </source>
</evidence>
<dbReference type="EC" id="3.1.1.-" evidence="4"/>
<dbReference type="Gene3D" id="3.50.80.10">
    <property type="entry name" value="D-tyrosyl-tRNA(Tyr) deacylase"/>
    <property type="match status" value="1"/>
</dbReference>
<reference evidence="6" key="2">
    <citation type="submission" date="2017-05" db="EMBL/GenBank/DDBJ databases">
        <authorList>
            <consortium name="The Broad Institute Genomics Platform"/>
            <consortium name="The Broad Institute Genomic Center for Infectious Diseases"/>
            <person name="Earl A."/>
            <person name="Manson A."/>
            <person name="Schwartman J."/>
            <person name="Gilmore M."/>
            <person name="Abouelleil A."/>
            <person name="Cao P."/>
            <person name="Chapman S."/>
            <person name="Cusick C."/>
            <person name="Shea T."/>
            <person name="Young S."/>
            <person name="Neafsey D."/>
            <person name="Nusbaum C."/>
            <person name="Birren B."/>
        </authorList>
    </citation>
    <scope>NUCLEOTIDE SEQUENCE</scope>
    <source>
        <strain evidence="6">9E7_DIV0242</strain>
    </source>
</reference>
<dbReference type="InterPro" id="IPR023509">
    <property type="entry name" value="DTD-like_sf"/>
</dbReference>
<dbReference type="FunFam" id="3.50.80.10:FF:000001">
    <property type="entry name" value="D-aminoacyl-tRNA deacylase"/>
    <property type="match status" value="1"/>
</dbReference>
<dbReference type="CDD" id="cd00563">
    <property type="entry name" value="Dtyr_deacylase"/>
    <property type="match status" value="1"/>
</dbReference>
<keyword evidence="2 4" id="KW-0820">tRNA-binding</keyword>
<evidence type="ECO:0000256" key="3">
    <source>
        <dbReference type="ARBA" id="ARBA00022884"/>
    </source>
</evidence>
<dbReference type="GO" id="GO:0019478">
    <property type="term" value="P:D-amino acid catabolic process"/>
    <property type="evidence" value="ECO:0007669"/>
    <property type="project" value="UniProtKB-UniRule"/>
</dbReference>
<comment type="subunit">
    <text evidence="4">Homodimer.</text>
</comment>
<evidence type="ECO:0000256" key="2">
    <source>
        <dbReference type="ARBA" id="ARBA00022555"/>
    </source>
</evidence>
<evidence type="ECO:0000313" key="6">
    <source>
        <dbReference type="EMBL" id="WYJ89675.1"/>
    </source>
</evidence>
<feature type="short sequence motif" description="Gly-cisPro motif, important for rejection of L-amino acids" evidence="4">
    <location>
        <begin position="137"/>
        <end position="138"/>
    </location>
</feature>
<proteinExistence type="inferred from homology"/>
<dbReference type="EMBL" id="CP147247">
    <property type="protein sequence ID" value="WYJ89675.1"/>
    <property type="molecule type" value="Genomic_DNA"/>
</dbReference>
<dbReference type="Pfam" id="PF02580">
    <property type="entry name" value="Tyr_Deacylase"/>
    <property type="match status" value="1"/>
</dbReference>
<dbReference type="InterPro" id="IPR003732">
    <property type="entry name" value="Daa-tRNA_deacyls_DTD"/>
</dbReference>
<dbReference type="RefSeq" id="WP_086350359.1">
    <property type="nucleotide sequence ID" value="NZ_CP147247.1"/>
</dbReference>
<evidence type="ECO:0000313" key="5">
    <source>
        <dbReference type="EMBL" id="OTP12779.1"/>
    </source>
</evidence>
<dbReference type="PANTHER" id="PTHR10472">
    <property type="entry name" value="D-TYROSYL-TRNA TYR DEACYLASE"/>
    <property type="match status" value="1"/>
</dbReference>
<keyword evidence="3 4" id="KW-0694">RNA-binding</keyword>
<accession>A0A242K2G7</accession>
<evidence type="ECO:0000313" key="7">
    <source>
        <dbReference type="Proteomes" id="UP000195141"/>
    </source>
</evidence>
<protein>
    <recommendedName>
        <fullName evidence="4">D-aminoacyl-tRNA deacylase</fullName>
        <shortName evidence="4">DTD</shortName>
        <ecNumber evidence="4">3.1.1.96</ecNumber>
    </recommendedName>
    <alternativeName>
        <fullName evidence="4">Gly-tRNA(Ala) deacylase</fullName>
        <ecNumber evidence="4">3.1.1.-</ecNumber>
    </alternativeName>
</protein>
<reference evidence="5" key="1">
    <citation type="submission" date="2017-05" db="EMBL/GenBank/DDBJ databases">
        <title>The Genome Sequence of Enterococcus sp. 9E7_DIV0242.</title>
        <authorList>
            <consortium name="The Broad Institute Genomics Platform"/>
            <consortium name="The Broad Institute Genomic Center for Infectious Diseases"/>
            <person name="Earl A."/>
            <person name="Manson A."/>
            <person name="Schwartman J."/>
            <person name="Gilmore M."/>
            <person name="Abouelleil A."/>
            <person name="Cao P."/>
            <person name="Chapman S."/>
            <person name="Cusick C."/>
            <person name="Shea T."/>
            <person name="Young S."/>
            <person name="Neafsey D."/>
            <person name="Nusbaum C."/>
            <person name="Birren B."/>
        </authorList>
    </citation>
    <scope>NUCLEOTIDE SEQUENCE [LARGE SCALE GENOMIC DNA]</scope>
    <source>
        <strain evidence="5">9E7_DIV0242</strain>
    </source>
</reference>
<dbReference type="Proteomes" id="UP000195141">
    <property type="component" value="Chromosome"/>
</dbReference>
<dbReference type="GO" id="GO:0005737">
    <property type="term" value="C:cytoplasm"/>
    <property type="evidence" value="ECO:0007669"/>
    <property type="project" value="UniProtKB-SubCell"/>
</dbReference>
<dbReference type="EC" id="3.1.1.96" evidence="4"/>
<keyword evidence="4" id="KW-0963">Cytoplasm</keyword>
<comment type="subcellular location">
    <subcellularLocation>
        <location evidence="4">Cytoplasm</location>
    </subcellularLocation>
</comment>
<comment type="similarity">
    <text evidence="1 4">Belongs to the DTD family.</text>
</comment>
<keyword evidence="7" id="KW-1185">Reference proteome</keyword>
<dbReference type="NCBIfam" id="TIGR00256">
    <property type="entry name" value="D-aminoacyl-tRNA deacylase"/>
    <property type="match status" value="1"/>
</dbReference>
<evidence type="ECO:0000256" key="1">
    <source>
        <dbReference type="ARBA" id="ARBA00009673"/>
    </source>
</evidence>
<dbReference type="SUPFAM" id="SSF69500">
    <property type="entry name" value="DTD-like"/>
    <property type="match status" value="1"/>
</dbReference>
<dbReference type="OrthoDB" id="9801395at2"/>
<comment type="function">
    <text evidence="4">An aminoacyl-tRNA editing enzyme that deacylates mischarged D-aminoacyl-tRNAs. Also deacylates mischarged glycyl-tRNA(Ala), protecting cells against glycine mischarging by AlaRS. Acts via tRNA-based rather than protein-based catalysis; rejects L-amino acids rather than detecting D-amino acids in the active site. By recycling D-aminoacyl-tRNA to D-amino acids and free tRNA molecules, this enzyme counteracts the toxicity associated with the formation of D-aminoacyl-tRNA entities in vivo and helps enforce protein L-homochirality.</text>
</comment>
<comment type="domain">
    <text evidence="4">A Gly-cisPro motif from one monomer fits into the active site of the other monomer to allow specific chiral rejection of L-amino acids.</text>
</comment>
<dbReference type="GO" id="GO:0000049">
    <property type="term" value="F:tRNA binding"/>
    <property type="evidence" value="ECO:0007669"/>
    <property type="project" value="UniProtKB-UniRule"/>
</dbReference>
<dbReference type="PANTHER" id="PTHR10472:SF5">
    <property type="entry name" value="D-AMINOACYL-TRNA DEACYLASE 1"/>
    <property type="match status" value="1"/>
</dbReference>